<name>A0A2T0K9F2_9ACTN</name>
<dbReference type="Gene3D" id="2.50.20.20">
    <property type="match status" value="1"/>
</dbReference>
<dbReference type="RefSeq" id="WP_106321403.1">
    <property type="nucleotide sequence ID" value="NZ_BOMO01000074.1"/>
</dbReference>
<comment type="caution">
    <text evidence="2">The sequence shown here is derived from an EMBL/GenBank/DDBJ whole genome shotgun (WGS) entry which is preliminary data.</text>
</comment>
<dbReference type="EMBL" id="PVMZ01000009">
    <property type="protein sequence ID" value="PRX19744.1"/>
    <property type="molecule type" value="Genomic_DNA"/>
</dbReference>
<evidence type="ECO:0000313" key="3">
    <source>
        <dbReference type="Proteomes" id="UP000239415"/>
    </source>
</evidence>
<protein>
    <recommendedName>
        <fullName evidence="4">Lipoprotein LprG</fullName>
    </recommendedName>
</protein>
<feature type="signal peptide" evidence="1">
    <location>
        <begin position="1"/>
        <end position="25"/>
    </location>
</feature>
<keyword evidence="1" id="KW-0732">Signal</keyword>
<feature type="chain" id="PRO_5015448696" description="Lipoprotein LprG" evidence="1">
    <location>
        <begin position="26"/>
        <end position="254"/>
    </location>
</feature>
<accession>A0A2T0K9F2</accession>
<dbReference type="Proteomes" id="UP000239415">
    <property type="component" value="Unassembled WGS sequence"/>
</dbReference>
<evidence type="ECO:0000256" key="1">
    <source>
        <dbReference type="SAM" id="SignalP"/>
    </source>
</evidence>
<keyword evidence="3" id="KW-1185">Reference proteome</keyword>
<evidence type="ECO:0000313" key="2">
    <source>
        <dbReference type="EMBL" id="PRX19744.1"/>
    </source>
</evidence>
<sequence>MGVRISFRGGAGVLLATALATGGCAAGDGARAVKPGTTTVSAPASAAAERTDAAAALAASLGALKTENYRFTSYIGEKGTMTGLINPASKNREFVATTTTSGNASTITIRDVDGVVYVKVEKADGSGGPADGKWHRIGDDSPLNSVSKFDPSDVTKQLETAADVQWAAADTVKGTIDLTKLMPLGGGPAASGTPTLKAMPFEASFDDAGRLVDYRFKPEGDAAKVAAGTGMTFSDYGVRVGEVVAPPAAKPLPS</sequence>
<evidence type="ECO:0008006" key="4">
    <source>
        <dbReference type="Google" id="ProtNLM"/>
    </source>
</evidence>
<organism evidence="2 3">
    <name type="scientific">Actinoplanes italicus</name>
    <dbReference type="NCBI Taxonomy" id="113567"/>
    <lineage>
        <taxon>Bacteria</taxon>
        <taxon>Bacillati</taxon>
        <taxon>Actinomycetota</taxon>
        <taxon>Actinomycetes</taxon>
        <taxon>Micromonosporales</taxon>
        <taxon>Micromonosporaceae</taxon>
        <taxon>Actinoplanes</taxon>
    </lineage>
</organism>
<gene>
    <name evidence="2" type="ORF">CLV67_1099</name>
</gene>
<dbReference type="PROSITE" id="PS51257">
    <property type="entry name" value="PROKAR_LIPOPROTEIN"/>
    <property type="match status" value="1"/>
</dbReference>
<dbReference type="AlphaFoldDB" id="A0A2T0K9F2"/>
<dbReference type="OrthoDB" id="3427828at2"/>
<reference evidence="2 3" key="1">
    <citation type="submission" date="2018-03" db="EMBL/GenBank/DDBJ databases">
        <title>Genomic Encyclopedia of Archaeal and Bacterial Type Strains, Phase II (KMG-II): from individual species to whole genera.</title>
        <authorList>
            <person name="Goeker M."/>
        </authorList>
    </citation>
    <scope>NUCLEOTIDE SEQUENCE [LARGE SCALE GENOMIC DNA]</scope>
    <source>
        <strain evidence="2 3">DSM 43146</strain>
    </source>
</reference>
<proteinExistence type="predicted"/>